<reference evidence="2" key="1">
    <citation type="submission" date="2024-06" db="EMBL/GenBank/DDBJ databases">
        <title>Mesorhizobium karijinii sp. nov., a symbiont of the iconic Swainsona formosa from arid Australia.</title>
        <authorList>
            <person name="Hill Y.J."/>
            <person name="Watkin E.L.J."/>
            <person name="O'Hara G.W."/>
            <person name="Terpolilli J."/>
            <person name="Tye M.L."/>
            <person name="Kohlmeier M.G."/>
        </authorList>
    </citation>
    <scope>NUCLEOTIDE SEQUENCE</scope>
    <source>
        <strain evidence="2">WSM2240</strain>
        <plasmid evidence="2">pMk2240A</plasmid>
    </source>
</reference>
<name>A0AAU8CYT4_9HYPH</name>
<accession>A0AAU8CYT4</accession>
<dbReference type="EMBL" id="CP159256">
    <property type="protein sequence ID" value="XCG52105.1"/>
    <property type="molecule type" value="Genomic_DNA"/>
</dbReference>
<sequence>MMQSISPLGKSQQKCHSNDERGGRLSNKNRVPRLRPEDNEQVLPARINELATPGYRRAWCNAGSFTFSGQRSPPAEQLGIARPATLSCSASPSAQLLLFCGHGGITLSPALTSYLATRRMAEDKSFVTPDPAGNVLASGSSSLT</sequence>
<feature type="compositionally biased region" description="Polar residues" evidence="1">
    <location>
        <begin position="1"/>
        <end position="15"/>
    </location>
</feature>
<geneLocation type="plasmid" evidence="2">
    <name>pMk2240A</name>
</geneLocation>
<dbReference type="AlphaFoldDB" id="A0AAU8CYT4"/>
<keyword evidence="2" id="KW-0614">Plasmid</keyword>
<proteinExistence type="predicted"/>
<gene>
    <name evidence="2" type="ORF">ABVK50_31835</name>
</gene>
<feature type="region of interest" description="Disordered" evidence="1">
    <location>
        <begin position="1"/>
        <end position="39"/>
    </location>
</feature>
<evidence type="ECO:0000256" key="1">
    <source>
        <dbReference type="SAM" id="MobiDB-lite"/>
    </source>
</evidence>
<protein>
    <submittedName>
        <fullName evidence="2">Uncharacterized protein</fullName>
    </submittedName>
</protein>
<evidence type="ECO:0000313" key="2">
    <source>
        <dbReference type="EMBL" id="XCG52105.1"/>
    </source>
</evidence>
<organism evidence="2">
    <name type="scientific">Mesorhizobium sp. WSM2240</name>
    <dbReference type="NCBI Taxonomy" id="3228851"/>
    <lineage>
        <taxon>Bacteria</taxon>
        <taxon>Pseudomonadati</taxon>
        <taxon>Pseudomonadota</taxon>
        <taxon>Alphaproteobacteria</taxon>
        <taxon>Hyphomicrobiales</taxon>
        <taxon>Phyllobacteriaceae</taxon>
        <taxon>Mesorhizobium</taxon>
    </lineage>
</organism>